<sequence>MCLTDRCLVAYAGTNSNVSEQLSRRRNACIRIKPRVWQGGSSRRPILDRYLQLL</sequence>
<gene>
    <name evidence="1" type="ORF">P167DRAFT_539799</name>
</gene>
<accession>A0A3N4KEP6</accession>
<dbReference type="EMBL" id="ML119174">
    <property type="protein sequence ID" value="RPB07829.1"/>
    <property type="molecule type" value="Genomic_DNA"/>
</dbReference>
<reference evidence="1 2" key="1">
    <citation type="journal article" date="2018" name="Nat. Ecol. Evol.">
        <title>Pezizomycetes genomes reveal the molecular basis of ectomycorrhizal truffle lifestyle.</title>
        <authorList>
            <person name="Murat C."/>
            <person name="Payen T."/>
            <person name="Noel B."/>
            <person name="Kuo A."/>
            <person name="Morin E."/>
            <person name="Chen J."/>
            <person name="Kohler A."/>
            <person name="Krizsan K."/>
            <person name="Balestrini R."/>
            <person name="Da Silva C."/>
            <person name="Montanini B."/>
            <person name="Hainaut M."/>
            <person name="Levati E."/>
            <person name="Barry K.W."/>
            <person name="Belfiori B."/>
            <person name="Cichocki N."/>
            <person name="Clum A."/>
            <person name="Dockter R.B."/>
            <person name="Fauchery L."/>
            <person name="Guy J."/>
            <person name="Iotti M."/>
            <person name="Le Tacon F."/>
            <person name="Lindquist E.A."/>
            <person name="Lipzen A."/>
            <person name="Malagnac F."/>
            <person name="Mello A."/>
            <person name="Molinier V."/>
            <person name="Miyauchi S."/>
            <person name="Poulain J."/>
            <person name="Riccioni C."/>
            <person name="Rubini A."/>
            <person name="Sitrit Y."/>
            <person name="Splivallo R."/>
            <person name="Traeger S."/>
            <person name="Wang M."/>
            <person name="Zifcakova L."/>
            <person name="Wipf D."/>
            <person name="Zambonelli A."/>
            <person name="Paolocci F."/>
            <person name="Nowrousian M."/>
            <person name="Ottonello S."/>
            <person name="Baldrian P."/>
            <person name="Spatafora J.W."/>
            <person name="Henrissat B."/>
            <person name="Nagy L.G."/>
            <person name="Aury J.M."/>
            <person name="Wincker P."/>
            <person name="Grigoriev I.V."/>
            <person name="Bonfante P."/>
            <person name="Martin F.M."/>
        </authorList>
    </citation>
    <scope>NUCLEOTIDE SEQUENCE [LARGE SCALE GENOMIC DNA]</scope>
    <source>
        <strain evidence="1 2">CCBAS932</strain>
    </source>
</reference>
<keyword evidence="2" id="KW-1185">Reference proteome</keyword>
<name>A0A3N4KEP6_9PEZI</name>
<dbReference type="Proteomes" id="UP000277580">
    <property type="component" value="Unassembled WGS sequence"/>
</dbReference>
<protein>
    <submittedName>
        <fullName evidence="1">Uncharacterized protein</fullName>
    </submittedName>
</protein>
<evidence type="ECO:0000313" key="1">
    <source>
        <dbReference type="EMBL" id="RPB07829.1"/>
    </source>
</evidence>
<dbReference type="AlphaFoldDB" id="A0A3N4KEP6"/>
<evidence type="ECO:0000313" key="2">
    <source>
        <dbReference type="Proteomes" id="UP000277580"/>
    </source>
</evidence>
<dbReference type="InParanoid" id="A0A3N4KEP6"/>
<proteinExistence type="predicted"/>
<organism evidence="1 2">
    <name type="scientific">Morchella conica CCBAS932</name>
    <dbReference type="NCBI Taxonomy" id="1392247"/>
    <lineage>
        <taxon>Eukaryota</taxon>
        <taxon>Fungi</taxon>
        <taxon>Dikarya</taxon>
        <taxon>Ascomycota</taxon>
        <taxon>Pezizomycotina</taxon>
        <taxon>Pezizomycetes</taxon>
        <taxon>Pezizales</taxon>
        <taxon>Morchellaceae</taxon>
        <taxon>Morchella</taxon>
    </lineage>
</organism>